<name>A0A8H3QHB9_9GLOM</name>
<gene>
    <name evidence="1" type="ORF">RCL2_000820500</name>
</gene>
<dbReference type="Proteomes" id="UP000615446">
    <property type="component" value="Unassembled WGS sequence"/>
</dbReference>
<organism evidence="1 2">
    <name type="scientific">Rhizophagus clarus</name>
    <dbReference type="NCBI Taxonomy" id="94130"/>
    <lineage>
        <taxon>Eukaryota</taxon>
        <taxon>Fungi</taxon>
        <taxon>Fungi incertae sedis</taxon>
        <taxon>Mucoromycota</taxon>
        <taxon>Glomeromycotina</taxon>
        <taxon>Glomeromycetes</taxon>
        <taxon>Glomerales</taxon>
        <taxon>Glomeraceae</taxon>
        <taxon>Rhizophagus</taxon>
    </lineage>
</organism>
<dbReference type="EMBL" id="BLAL01000053">
    <property type="protein sequence ID" value="GES80945.1"/>
    <property type="molecule type" value="Genomic_DNA"/>
</dbReference>
<comment type="caution">
    <text evidence="1">The sequence shown here is derived from an EMBL/GenBank/DDBJ whole genome shotgun (WGS) entry which is preliminary data.</text>
</comment>
<reference evidence="1" key="1">
    <citation type="submission" date="2019-10" db="EMBL/GenBank/DDBJ databases">
        <title>Conservation and host-specific expression of non-tandemly repeated heterogenous ribosome RNA gene in arbuscular mycorrhizal fungi.</title>
        <authorList>
            <person name="Maeda T."/>
            <person name="Kobayashi Y."/>
            <person name="Nakagawa T."/>
            <person name="Ezawa T."/>
            <person name="Yamaguchi K."/>
            <person name="Bino T."/>
            <person name="Nishimoto Y."/>
            <person name="Shigenobu S."/>
            <person name="Kawaguchi M."/>
        </authorList>
    </citation>
    <scope>NUCLEOTIDE SEQUENCE</scope>
    <source>
        <strain evidence="1">HR1</strain>
    </source>
</reference>
<proteinExistence type="predicted"/>
<dbReference type="AlphaFoldDB" id="A0A8H3QHB9"/>
<protein>
    <submittedName>
        <fullName evidence="1">Uncharacterized protein</fullName>
    </submittedName>
</protein>
<accession>A0A8H3QHB9</accession>
<evidence type="ECO:0000313" key="1">
    <source>
        <dbReference type="EMBL" id="GES80945.1"/>
    </source>
</evidence>
<evidence type="ECO:0000313" key="2">
    <source>
        <dbReference type="Proteomes" id="UP000615446"/>
    </source>
</evidence>
<sequence>MINLRGIPDLLMVPLWMNNGPLDHNLCKQAVAITDAYMFNQSLLLLHFQPLSTFQSNSEDLSFVNWLATKDWINYNHTSSPTSDLLT</sequence>